<evidence type="ECO:0000313" key="7">
    <source>
        <dbReference type="Proteomes" id="UP000474757"/>
    </source>
</evidence>
<comment type="similarity">
    <text evidence="1">Belongs to the glycosyltransferase 2 family.</text>
</comment>
<dbReference type="Pfam" id="PF00535">
    <property type="entry name" value="Glycos_transf_2"/>
    <property type="match status" value="1"/>
</dbReference>
<dbReference type="CDD" id="cd00761">
    <property type="entry name" value="Glyco_tranf_GTA_type"/>
    <property type="match status" value="1"/>
</dbReference>
<dbReference type="GO" id="GO:0016757">
    <property type="term" value="F:glycosyltransferase activity"/>
    <property type="evidence" value="ECO:0007669"/>
    <property type="project" value="UniProtKB-KW"/>
</dbReference>
<evidence type="ECO:0000313" key="6">
    <source>
        <dbReference type="EMBL" id="NDU99474.1"/>
    </source>
</evidence>
<evidence type="ECO:0000259" key="5">
    <source>
        <dbReference type="Pfam" id="PF00535"/>
    </source>
</evidence>
<keyword evidence="2" id="KW-0328">Glycosyltransferase</keyword>
<evidence type="ECO:0000256" key="4">
    <source>
        <dbReference type="SAM" id="Phobius"/>
    </source>
</evidence>
<reference evidence="6 7" key="1">
    <citation type="submission" date="2020-02" db="EMBL/GenBank/DDBJ databases">
        <title>Pseudoroseicyclus tamarix, sp. nov., isolated from offshore sediment of a Tamarix chinensis forest.</title>
        <authorList>
            <person name="Gai Y."/>
        </authorList>
    </citation>
    <scope>NUCLEOTIDE SEQUENCE [LARGE SCALE GENOMIC DNA]</scope>
    <source>
        <strain evidence="6 7">CLL3-39</strain>
    </source>
</reference>
<dbReference type="PANTHER" id="PTHR43179">
    <property type="entry name" value="RHAMNOSYLTRANSFERASE WBBL"/>
    <property type="match status" value="1"/>
</dbReference>
<gene>
    <name evidence="6" type="ORF">GZA08_00640</name>
</gene>
<feature type="transmembrane region" description="Helical" evidence="4">
    <location>
        <begin position="281"/>
        <end position="303"/>
    </location>
</feature>
<name>A0A6B2JNH7_9RHOB</name>
<organism evidence="6 7">
    <name type="scientific">Pseudoroseicyclus tamaricis</name>
    <dbReference type="NCBI Taxonomy" id="2705421"/>
    <lineage>
        <taxon>Bacteria</taxon>
        <taxon>Pseudomonadati</taxon>
        <taxon>Pseudomonadota</taxon>
        <taxon>Alphaproteobacteria</taxon>
        <taxon>Rhodobacterales</taxon>
        <taxon>Paracoccaceae</taxon>
        <taxon>Pseudoroseicyclus</taxon>
    </lineage>
</organism>
<evidence type="ECO:0000256" key="1">
    <source>
        <dbReference type="ARBA" id="ARBA00006739"/>
    </source>
</evidence>
<dbReference type="InterPro" id="IPR001173">
    <property type="entry name" value="Glyco_trans_2-like"/>
</dbReference>
<dbReference type="Proteomes" id="UP000474757">
    <property type="component" value="Unassembled WGS sequence"/>
</dbReference>
<keyword evidence="7" id="KW-1185">Reference proteome</keyword>
<feature type="transmembrane region" description="Helical" evidence="4">
    <location>
        <begin position="233"/>
        <end position="261"/>
    </location>
</feature>
<accession>A0A6B2JNH7</accession>
<keyword evidence="4" id="KW-1133">Transmembrane helix</keyword>
<keyword evidence="4" id="KW-0472">Membrane</keyword>
<keyword evidence="3 6" id="KW-0808">Transferase</keyword>
<dbReference type="InterPro" id="IPR029044">
    <property type="entry name" value="Nucleotide-diphossugar_trans"/>
</dbReference>
<dbReference type="Gene3D" id="3.90.550.10">
    <property type="entry name" value="Spore Coat Polysaccharide Biosynthesis Protein SpsA, Chain A"/>
    <property type="match status" value="1"/>
</dbReference>
<evidence type="ECO:0000256" key="3">
    <source>
        <dbReference type="ARBA" id="ARBA00022679"/>
    </source>
</evidence>
<protein>
    <submittedName>
        <fullName evidence="6">Glycosyltransferase family 2 protein</fullName>
    </submittedName>
</protein>
<feature type="domain" description="Glycosyltransferase 2-like" evidence="5">
    <location>
        <begin position="11"/>
        <end position="143"/>
    </location>
</feature>
<keyword evidence="4" id="KW-0812">Transmembrane</keyword>
<dbReference type="AlphaFoldDB" id="A0A6B2JNH7"/>
<dbReference type="SUPFAM" id="SSF53448">
    <property type="entry name" value="Nucleotide-diphospho-sugar transferases"/>
    <property type="match status" value="1"/>
</dbReference>
<sequence>MSLAVIAIGRDEGERLRACLEAALAEAERVIYVDSGSSDGSVALARRLGAEVVELDKTQPFTAARARNAGLAALAEAPPELVQFVDGDCALEPGWLSKGRTALEADPTLGMVTGWRRERRPERNIYHRMAEAEWQRPPGPTTSNHGDMLVRHRDLAALDGFDGSFIASEDDEFCLRLAEEGRGLLRLPAVMTWHDIDMTRIGQWWRRMLRAGHGLGQIAAKHRGANARERARAWGWGFTLPLVTLAGLAFTPWALLLLLAWPATWAKTALGLRRRGLAPGVAARMAGFYTLAKVPTLIGLLTYHRRRLTGRAMGLIEYK</sequence>
<dbReference type="PANTHER" id="PTHR43179:SF12">
    <property type="entry name" value="GALACTOFURANOSYLTRANSFERASE GLFT2"/>
    <property type="match status" value="1"/>
</dbReference>
<dbReference type="RefSeq" id="WP_163889010.1">
    <property type="nucleotide sequence ID" value="NZ_JAAFYS010000001.1"/>
</dbReference>
<dbReference type="EMBL" id="JAAGAB010000001">
    <property type="protein sequence ID" value="NDU99474.1"/>
    <property type="molecule type" value="Genomic_DNA"/>
</dbReference>
<proteinExistence type="inferred from homology"/>
<comment type="caution">
    <text evidence="6">The sequence shown here is derived from an EMBL/GenBank/DDBJ whole genome shotgun (WGS) entry which is preliminary data.</text>
</comment>
<evidence type="ECO:0000256" key="2">
    <source>
        <dbReference type="ARBA" id="ARBA00022676"/>
    </source>
</evidence>